<feature type="region of interest" description="Disordered" evidence="1">
    <location>
        <begin position="1"/>
        <end position="27"/>
    </location>
</feature>
<dbReference type="RefSeq" id="WP_092550818.1">
    <property type="nucleotide sequence ID" value="NZ_BOMJ01000003.1"/>
</dbReference>
<feature type="compositionally biased region" description="Polar residues" evidence="1">
    <location>
        <begin position="43"/>
        <end position="55"/>
    </location>
</feature>
<accession>A0A1H2CWG4</accession>
<name>A0A1H2CWG4_9ACTN</name>
<evidence type="ECO:0000313" key="3">
    <source>
        <dbReference type="Proteomes" id="UP000198688"/>
    </source>
</evidence>
<dbReference type="STRING" id="113562.SAMN04489716_6960"/>
<evidence type="ECO:0000256" key="1">
    <source>
        <dbReference type="SAM" id="MobiDB-lite"/>
    </source>
</evidence>
<dbReference type="OrthoDB" id="4231454at2"/>
<dbReference type="EMBL" id="LT629758">
    <property type="protein sequence ID" value="SDT74366.1"/>
    <property type="molecule type" value="Genomic_DNA"/>
</dbReference>
<dbReference type="Proteomes" id="UP000198688">
    <property type="component" value="Chromosome I"/>
</dbReference>
<organism evidence="2 3">
    <name type="scientific">Actinoplanes derwentensis</name>
    <dbReference type="NCBI Taxonomy" id="113562"/>
    <lineage>
        <taxon>Bacteria</taxon>
        <taxon>Bacillati</taxon>
        <taxon>Actinomycetota</taxon>
        <taxon>Actinomycetes</taxon>
        <taxon>Micromonosporales</taxon>
        <taxon>Micromonosporaceae</taxon>
        <taxon>Actinoplanes</taxon>
    </lineage>
</organism>
<proteinExistence type="predicted"/>
<reference evidence="2 3" key="1">
    <citation type="submission" date="2016-10" db="EMBL/GenBank/DDBJ databases">
        <authorList>
            <person name="de Groot N.N."/>
        </authorList>
    </citation>
    <scope>NUCLEOTIDE SEQUENCE [LARGE SCALE GENOMIC DNA]</scope>
    <source>
        <strain evidence="2 3">DSM 43941</strain>
    </source>
</reference>
<evidence type="ECO:0000313" key="2">
    <source>
        <dbReference type="EMBL" id="SDT74366.1"/>
    </source>
</evidence>
<keyword evidence="3" id="KW-1185">Reference proteome</keyword>
<feature type="region of interest" description="Disordered" evidence="1">
    <location>
        <begin position="36"/>
        <end position="55"/>
    </location>
</feature>
<evidence type="ECO:0008006" key="4">
    <source>
        <dbReference type="Google" id="ProtNLM"/>
    </source>
</evidence>
<protein>
    <recommendedName>
        <fullName evidence="4">Head-to-tail stopper</fullName>
    </recommendedName>
</protein>
<gene>
    <name evidence="2" type="ORF">SAMN04489716_6960</name>
</gene>
<dbReference type="AlphaFoldDB" id="A0A1H2CWG4"/>
<sequence>MAGTETVTVIRPPGKDPFGDPLPDGEQRFDVPGCRFAPGPSRETGNSSGAVQSDGTVYARRGTAQIPNGIAATDLVQVRGIVYTVVGHPQDWGRAGTVIVLRRYTG</sequence>